<dbReference type="EMBL" id="MIGC01000582">
    <property type="protein sequence ID" value="PHJ24676.1"/>
    <property type="molecule type" value="Genomic_DNA"/>
</dbReference>
<proteinExistence type="predicted"/>
<dbReference type="RefSeq" id="XP_067926348.1">
    <property type="nucleotide sequence ID" value="XM_068061679.1"/>
</dbReference>
<feature type="compositionally biased region" description="Acidic residues" evidence="1">
    <location>
        <begin position="307"/>
        <end position="324"/>
    </location>
</feature>
<dbReference type="Proteomes" id="UP000221165">
    <property type="component" value="Unassembled WGS sequence"/>
</dbReference>
<accession>A0A2C6LCU6</accession>
<reference evidence="3 4" key="1">
    <citation type="journal article" date="2017" name="Int. J. Parasitol.">
        <title>The genome of the protozoan parasite Cystoisospora suis and a reverse vaccinology approach to identify vaccine candidates.</title>
        <authorList>
            <person name="Palmieri N."/>
            <person name="Shrestha A."/>
            <person name="Ruttkowski B."/>
            <person name="Beck T."/>
            <person name="Vogl C."/>
            <person name="Tomley F."/>
            <person name="Blake D.P."/>
            <person name="Joachim A."/>
        </authorList>
    </citation>
    <scope>NUCLEOTIDE SEQUENCE [LARGE SCALE GENOMIC DNA]</scope>
    <source>
        <strain evidence="3 4">Wien I</strain>
    </source>
</reference>
<comment type="caution">
    <text evidence="3">The sequence shown here is derived from an EMBL/GenBank/DDBJ whole genome shotgun (WGS) entry which is preliminary data.</text>
</comment>
<evidence type="ECO:0000256" key="1">
    <source>
        <dbReference type="SAM" id="MobiDB-lite"/>
    </source>
</evidence>
<name>A0A2C6LCU6_9APIC</name>
<dbReference type="OrthoDB" id="332838at2759"/>
<dbReference type="VEuPathDB" id="ToxoDB:CSUI_001473"/>
<dbReference type="GeneID" id="94424890"/>
<feature type="compositionally biased region" description="Polar residues" evidence="1">
    <location>
        <begin position="249"/>
        <end position="261"/>
    </location>
</feature>
<feature type="region of interest" description="Disordered" evidence="1">
    <location>
        <begin position="249"/>
        <end position="324"/>
    </location>
</feature>
<protein>
    <submittedName>
        <fullName evidence="3">Uncharacterized protein</fullName>
    </submittedName>
</protein>
<evidence type="ECO:0000256" key="2">
    <source>
        <dbReference type="SAM" id="SignalP"/>
    </source>
</evidence>
<organism evidence="3 4">
    <name type="scientific">Cystoisospora suis</name>
    <dbReference type="NCBI Taxonomy" id="483139"/>
    <lineage>
        <taxon>Eukaryota</taxon>
        <taxon>Sar</taxon>
        <taxon>Alveolata</taxon>
        <taxon>Apicomplexa</taxon>
        <taxon>Conoidasida</taxon>
        <taxon>Coccidia</taxon>
        <taxon>Eucoccidiorida</taxon>
        <taxon>Eimeriorina</taxon>
        <taxon>Sarcocystidae</taxon>
        <taxon>Cystoisospora</taxon>
    </lineage>
</organism>
<keyword evidence="2" id="KW-0732">Signal</keyword>
<feature type="chain" id="PRO_5012925790" evidence="2">
    <location>
        <begin position="20"/>
        <end position="353"/>
    </location>
</feature>
<keyword evidence="4" id="KW-1185">Reference proteome</keyword>
<dbReference type="AlphaFoldDB" id="A0A2C6LCU6"/>
<gene>
    <name evidence="3" type="ORF">CSUI_001473</name>
</gene>
<evidence type="ECO:0000313" key="3">
    <source>
        <dbReference type="EMBL" id="PHJ24676.1"/>
    </source>
</evidence>
<feature type="signal peptide" evidence="2">
    <location>
        <begin position="1"/>
        <end position="19"/>
    </location>
</feature>
<evidence type="ECO:0000313" key="4">
    <source>
        <dbReference type="Proteomes" id="UP000221165"/>
    </source>
</evidence>
<sequence length="353" mass="39097">MEALRFSIVLLLLAAPIVARCETSSQIVDSEDLMMEQEEMSIQEVHEMSEDMTSSPLRYLEEEESSEGMYIVPETFTPLRSLGKKNRAVYVAAPAKYVAPAVHKKAAAPIQYVQAPLKYTPAISKKGRRLAAEMPVEEEMSTISVDSELDGDRDLHRTRGYYVAYTPYAYAPYVHASPYCAMGSSCARYLNTEVDSEDVSEGLIESAPERSMGRKSRAVYTAPMPKTYVPAPAHKKAAAPVYRPATVVQKSTPVHKSTPVTKKSPPVVHKKSAPTPRSKVYQPAVTHTSSKYMPSVSKKGRRLAEEAVSEEEATISEGETEQEERELKKRAAYYYPVYPVVAAPYCSKGTGCY</sequence>